<dbReference type="GO" id="GO:0032259">
    <property type="term" value="P:methylation"/>
    <property type="evidence" value="ECO:0007669"/>
    <property type="project" value="UniProtKB-KW"/>
</dbReference>
<accession>A0A7W9NMC3</accession>
<evidence type="ECO:0000256" key="6">
    <source>
        <dbReference type="ARBA" id="ARBA00023163"/>
    </source>
</evidence>
<name>A0A7W9NMC3_9PSEU</name>
<dbReference type="GO" id="GO:0008270">
    <property type="term" value="F:zinc ion binding"/>
    <property type="evidence" value="ECO:0007669"/>
    <property type="project" value="InterPro"/>
</dbReference>
<dbReference type="PROSITE" id="PS01124">
    <property type="entry name" value="HTH_ARAC_FAMILY_2"/>
    <property type="match status" value="1"/>
</dbReference>
<protein>
    <submittedName>
        <fullName evidence="8">AraC family transcriptional regulator of adaptative response / DNA-3-methyladenine glycosylase II</fullName>
        <ecNumber evidence="8">3.2.2.21</ecNumber>
    </submittedName>
</protein>
<dbReference type="PANTHER" id="PTHR46796:SF6">
    <property type="entry name" value="ARAC SUBFAMILY"/>
    <property type="match status" value="1"/>
</dbReference>
<keyword evidence="4" id="KW-0238">DNA-binding</keyword>
<evidence type="ECO:0000313" key="8">
    <source>
        <dbReference type="EMBL" id="MBB5897699.1"/>
    </source>
</evidence>
<proteinExistence type="predicted"/>
<evidence type="ECO:0000256" key="2">
    <source>
        <dbReference type="ARBA" id="ARBA00022603"/>
    </source>
</evidence>
<dbReference type="GO" id="GO:0006281">
    <property type="term" value="P:DNA repair"/>
    <property type="evidence" value="ECO:0007669"/>
    <property type="project" value="InterPro"/>
</dbReference>
<dbReference type="RefSeq" id="WP_184870148.1">
    <property type="nucleotide sequence ID" value="NZ_JACHIR010000003.1"/>
</dbReference>
<comment type="caution">
    <text evidence="8">The sequence shown here is derived from an EMBL/GenBank/DDBJ whole genome shotgun (WGS) entry which is preliminary data.</text>
</comment>
<reference evidence="8 9" key="1">
    <citation type="submission" date="2020-08" db="EMBL/GenBank/DDBJ databases">
        <title>Sequencing the genomes of 1000 actinobacteria strains.</title>
        <authorList>
            <person name="Klenk H.-P."/>
        </authorList>
    </citation>
    <scope>NUCLEOTIDE SEQUENCE [LARGE SCALE GENOMIC DNA]</scope>
    <source>
        <strain evidence="8 9">DSM 43851</strain>
    </source>
</reference>
<dbReference type="PANTHER" id="PTHR46796">
    <property type="entry name" value="HTH-TYPE TRANSCRIPTIONAL ACTIVATOR RHAS-RELATED"/>
    <property type="match status" value="1"/>
</dbReference>
<keyword evidence="3" id="KW-0805">Transcription regulation</keyword>
<keyword evidence="9" id="KW-1185">Reference proteome</keyword>
<organism evidence="8 9">
    <name type="scientific">Kutzneria kofuensis</name>
    <dbReference type="NCBI Taxonomy" id="103725"/>
    <lineage>
        <taxon>Bacteria</taxon>
        <taxon>Bacillati</taxon>
        <taxon>Actinomycetota</taxon>
        <taxon>Actinomycetes</taxon>
        <taxon>Pseudonocardiales</taxon>
        <taxon>Pseudonocardiaceae</taxon>
        <taxon>Kutzneria</taxon>
    </lineage>
</organism>
<keyword evidence="2" id="KW-0489">Methyltransferase</keyword>
<evidence type="ECO:0000256" key="3">
    <source>
        <dbReference type="ARBA" id="ARBA00023015"/>
    </source>
</evidence>
<dbReference type="SMART" id="SM00342">
    <property type="entry name" value="HTH_ARAC"/>
    <property type="match status" value="1"/>
</dbReference>
<dbReference type="GO" id="GO:0003905">
    <property type="term" value="F:alkylbase DNA N-glycosylase activity"/>
    <property type="evidence" value="ECO:0007669"/>
    <property type="project" value="UniProtKB-EC"/>
</dbReference>
<keyword evidence="5" id="KW-0010">Activator</keyword>
<dbReference type="InterPro" id="IPR004026">
    <property type="entry name" value="Ada_DNA_repair_Zn-bd"/>
</dbReference>
<gene>
    <name evidence="8" type="ORF">BJ998_008958</name>
</gene>
<dbReference type="GO" id="GO:0043565">
    <property type="term" value="F:sequence-specific DNA binding"/>
    <property type="evidence" value="ECO:0007669"/>
    <property type="project" value="InterPro"/>
</dbReference>
<dbReference type="AlphaFoldDB" id="A0A7W9NMC3"/>
<dbReference type="Gene3D" id="3.30.310.20">
    <property type="entry name" value="DNA-3-methyladenine glycosylase AlkA, N-terminal domain"/>
    <property type="match status" value="1"/>
</dbReference>
<dbReference type="GO" id="GO:0003700">
    <property type="term" value="F:DNA-binding transcription factor activity"/>
    <property type="evidence" value="ECO:0007669"/>
    <property type="project" value="InterPro"/>
</dbReference>
<dbReference type="Gene3D" id="1.10.10.60">
    <property type="entry name" value="Homeodomain-like"/>
    <property type="match status" value="1"/>
</dbReference>
<evidence type="ECO:0000256" key="5">
    <source>
        <dbReference type="ARBA" id="ARBA00023159"/>
    </source>
</evidence>
<keyword evidence="8" id="KW-0378">Hydrolase</keyword>
<dbReference type="SUPFAM" id="SSF55945">
    <property type="entry name" value="TATA-box binding protein-like"/>
    <property type="match status" value="1"/>
</dbReference>
<dbReference type="InterPro" id="IPR050204">
    <property type="entry name" value="AraC_XylS_family_regulators"/>
</dbReference>
<comment type="cofactor">
    <cofactor evidence="1">
        <name>Zn(2+)</name>
        <dbReference type="ChEBI" id="CHEBI:29105"/>
    </cofactor>
</comment>
<dbReference type="InterPro" id="IPR035451">
    <property type="entry name" value="Ada-like_dom_sf"/>
</dbReference>
<evidence type="ECO:0000256" key="1">
    <source>
        <dbReference type="ARBA" id="ARBA00001947"/>
    </source>
</evidence>
<keyword evidence="8" id="KW-0326">Glycosidase</keyword>
<dbReference type="Pfam" id="PF02805">
    <property type="entry name" value="Ada_Zn_binding"/>
    <property type="match status" value="1"/>
</dbReference>
<dbReference type="GO" id="GO:0008168">
    <property type="term" value="F:methyltransferase activity"/>
    <property type="evidence" value="ECO:0007669"/>
    <property type="project" value="UniProtKB-KW"/>
</dbReference>
<dbReference type="Proteomes" id="UP000585638">
    <property type="component" value="Unassembled WGS sequence"/>
</dbReference>
<dbReference type="InterPro" id="IPR010316">
    <property type="entry name" value="AlkA_N"/>
</dbReference>
<sequence length="384" mass="41310">MTTYSAVRTTGIYCRPGCGAKPLAENVRTFELAASAEAAGYRACLRCRPYRVAGTVPDDAPELVCRAVQLIINGLLDEANEDAVGARLGISARHLRRLFADHLGVTPDGFARSRRAHFARRLLDDTDLSIAEVAFASGFGSLRQFNRAMREVFRAAPSDLRARRRRADRLVADGGLPLRMPFSPGYDWTAMLAHLRADAVPGVESVVDDTYRRTITLDGDPGMLEIGPAGQDHLLLRAHLPYWEGVIHVVERAARLVGIDQDADDRTPGAWAPLEIAVNAVADDVADLVRRHGTPVDGLGHGLTHAFPAAAVLADEPGIVGELARAVLADKIRLDWAEPRDDLLAALAAVGVPGPAANRIAWRLGVHRSKSLSSPYAIAAPSDS</sequence>
<dbReference type="SMART" id="SM01009">
    <property type="entry name" value="AlkA_N"/>
    <property type="match status" value="1"/>
</dbReference>
<keyword evidence="2" id="KW-0808">Transferase</keyword>
<dbReference type="SUPFAM" id="SSF57884">
    <property type="entry name" value="Ada DNA repair protein, N-terminal domain (N-Ada 10)"/>
    <property type="match status" value="1"/>
</dbReference>
<dbReference type="InterPro" id="IPR009057">
    <property type="entry name" value="Homeodomain-like_sf"/>
</dbReference>
<dbReference type="Pfam" id="PF06029">
    <property type="entry name" value="AlkA_N"/>
    <property type="match status" value="1"/>
</dbReference>
<evidence type="ECO:0000256" key="4">
    <source>
        <dbReference type="ARBA" id="ARBA00023125"/>
    </source>
</evidence>
<evidence type="ECO:0000313" key="9">
    <source>
        <dbReference type="Proteomes" id="UP000585638"/>
    </source>
</evidence>
<dbReference type="SUPFAM" id="SSF46689">
    <property type="entry name" value="Homeodomain-like"/>
    <property type="match status" value="2"/>
</dbReference>
<dbReference type="InterPro" id="IPR018060">
    <property type="entry name" value="HTH_AraC"/>
</dbReference>
<dbReference type="Pfam" id="PF12833">
    <property type="entry name" value="HTH_18"/>
    <property type="match status" value="1"/>
</dbReference>
<dbReference type="EC" id="3.2.2.21" evidence="8"/>
<evidence type="ECO:0000259" key="7">
    <source>
        <dbReference type="PROSITE" id="PS01124"/>
    </source>
</evidence>
<dbReference type="InterPro" id="IPR037046">
    <property type="entry name" value="AlkA_N_sf"/>
</dbReference>
<dbReference type="Gene3D" id="3.40.10.10">
    <property type="entry name" value="DNA Methylphosphotriester Repair Domain"/>
    <property type="match status" value="1"/>
</dbReference>
<dbReference type="EMBL" id="JACHIR010000003">
    <property type="protein sequence ID" value="MBB5897699.1"/>
    <property type="molecule type" value="Genomic_DNA"/>
</dbReference>
<feature type="domain" description="HTH araC/xylS-type" evidence="7">
    <location>
        <begin position="65"/>
        <end position="163"/>
    </location>
</feature>
<keyword evidence="6" id="KW-0804">Transcription</keyword>